<protein>
    <submittedName>
        <fullName evidence="1">LytC</fullName>
    </submittedName>
</protein>
<name>W6K4L9_9MICO</name>
<reference evidence="1 2" key="1">
    <citation type="journal article" date="2013" name="ISME J.">
        <title>A metabolic model for members of the genus Tetrasphaera involved in enhanced biological phosphorus removal.</title>
        <authorList>
            <person name="Kristiansen R."/>
            <person name="Nguyen H.T.T."/>
            <person name="Saunders A.M."/>
            <person name="Nielsen J.L."/>
            <person name="Wimmer R."/>
            <person name="Le V.Q."/>
            <person name="McIlroy S.J."/>
            <person name="Petrovski S."/>
            <person name="Seviour R.J."/>
            <person name="Calteau A."/>
            <person name="Nielsen K.L."/>
            <person name="Nielsen P.H."/>
        </authorList>
    </citation>
    <scope>NUCLEOTIDE SEQUENCE [LARGE SCALE GENOMIC DNA]</scope>
    <source>
        <strain evidence="1 2">Ben110</strain>
    </source>
</reference>
<dbReference type="RefSeq" id="WP_083433560.1">
    <property type="nucleotide sequence ID" value="NZ_HG764815.1"/>
</dbReference>
<evidence type="ECO:0000313" key="1">
    <source>
        <dbReference type="EMBL" id="CCH75244.1"/>
    </source>
</evidence>
<accession>W6K4L9</accession>
<proteinExistence type="predicted"/>
<dbReference type="STRING" id="1193182.BN11_590011"/>
<gene>
    <name evidence="1" type="ORF">BN11_590011</name>
</gene>
<dbReference type="PANTHER" id="PTHR30032">
    <property type="entry name" value="N-ACETYLMURAMOYL-L-ALANINE AMIDASE-RELATED"/>
    <property type="match status" value="1"/>
</dbReference>
<keyword evidence="2" id="KW-1185">Reference proteome</keyword>
<dbReference type="InterPro" id="IPR051922">
    <property type="entry name" value="Bact_Sporulation_Assoc"/>
</dbReference>
<dbReference type="OrthoDB" id="5188291at2"/>
<organism evidence="1 2">
    <name type="scientific">Nostocoides australiense Ben110</name>
    <dbReference type="NCBI Taxonomy" id="1193182"/>
    <lineage>
        <taxon>Bacteria</taxon>
        <taxon>Bacillati</taxon>
        <taxon>Actinomycetota</taxon>
        <taxon>Actinomycetes</taxon>
        <taxon>Micrococcales</taxon>
        <taxon>Intrasporangiaceae</taxon>
        <taxon>Nostocoides</taxon>
    </lineage>
</organism>
<sequence>MSSAVVRRGIVALVASGGLVVAPLAAPTAFGADSGRAEGVERIAGADRYETSAEISRRSFDSGVGTAFIASGEIFTDALSGAPVAAQRKGPLLLVKAGEIPSAIAAELTRLRPRRIVVLGGPATISTSVESQLGSYTSGGVDRWMGKDRYEASAQISQETFDPGVSKVYLASGEVFPDALSGAPVAGMDGAPMLLTADDRLPSAIAEELDRLNPKTIYVLGGPNSVSDEVSAGLTDYTDGFVERLWGADRYDASANIATESFAPGVSVAYVAYGQVFSDALSGAPVGGIRRGPMLLVDDTDIPDSIREALGYLQPRKIVVLGGTASVSTAVEEELAGYVSP</sequence>
<dbReference type="AlphaFoldDB" id="W6K4L9"/>
<evidence type="ECO:0000313" key="2">
    <source>
        <dbReference type="Proteomes" id="UP000035763"/>
    </source>
</evidence>
<dbReference type="Proteomes" id="UP000035763">
    <property type="component" value="Unassembled WGS sequence"/>
</dbReference>
<dbReference type="EMBL" id="CAJA01000484">
    <property type="protein sequence ID" value="CCH75244.1"/>
    <property type="molecule type" value="Genomic_DNA"/>
</dbReference>
<dbReference type="Pfam" id="PF04122">
    <property type="entry name" value="CW_binding_2"/>
    <property type="match status" value="3"/>
</dbReference>
<dbReference type="InterPro" id="IPR007253">
    <property type="entry name" value="Cell_wall-bd_2"/>
</dbReference>
<comment type="caution">
    <text evidence="1">The sequence shown here is derived from an EMBL/GenBank/DDBJ whole genome shotgun (WGS) entry which is preliminary data.</text>
</comment>
<dbReference type="PANTHER" id="PTHR30032:SF8">
    <property type="entry name" value="GERMINATION-SPECIFIC N-ACETYLMURAMOYL-L-ALANINE AMIDASE"/>
    <property type="match status" value="1"/>
</dbReference>
<dbReference type="Gene3D" id="3.40.50.12090">
    <property type="match status" value="1"/>
</dbReference>